<dbReference type="EMBL" id="CM031833">
    <property type="protein sequence ID" value="KAG6694401.1"/>
    <property type="molecule type" value="Genomic_DNA"/>
</dbReference>
<protein>
    <submittedName>
        <fullName evidence="1">Uncharacterized protein</fullName>
    </submittedName>
</protein>
<name>A0A922J4L6_CARIL</name>
<dbReference type="AlphaFoldDB" id="A0A922J4L6"/>
<gene>
    <name evidence="1" type="ORF">I3842_09G046700</name>
</gene>
<evidence type="ECO:0000313" key="1">
    <source>
        <dbReference type="EMBL" id="KAG6694401.1"/>
    </source>
</evidence>
<accession>A0A922J4L6</accession>
<organism evidence="1 2">
    <name type="scientific">Carya illinoinensis</name>
    <name type="common">Pecan</name>
    <dbReference type="NCBI Taxonomy" id="32201"/>
    <lineage>
        <taxon>Eukaryota</taxon>
        <taxon>Viridiplantae</taxon>
        <taxon>Streptophyta</taxon>
        <taxon>Embryophyta</taxon>
        <taxon>Tracheophyta</taxon>
        <taxon>Spermatophyta</taxon>
        <taxon>Magnoliopsida</taxon>
        <taxon>eudicotyledons</taxon>
        <taxon>Gunneridae</taxon>
        <taxon>Pentapetalae</taxon>
        <taxon>rosids</taxon>
        <taxon>fabids</taxon>
        <taxon>Fagales</taxon>
        <taxon>Juglandaceae</taxon>
        <taxon>Carya</taxon>
    </lineage>
</organism>
<reference evidence="1" key="1">
    <citation type="submission" date="2021-01" db="EMBL/GenBank/DDBJ databases">
        <authorList>
            <person name="Lovell J.T."/>
            <person name="Bentley N."/>
            <person name="Bhattarai G."/>
            <person name="Jenkins J.W."/>
            <person name="Sreedasyam A."/>
            <person name="Alarcon Y."/>
            <person name="Bock C."/>
            <person name="Boston L."/>
            <person name="Carlson J."/>
            <person name="Cervantes K."/>
            <person name="Clermont K."/>
            <person name="Krom N."/>
            <person name="Kubenka K."/>
            <person name="Mamidi S."/>
            <person name="Mattison C."/>
            <person name="Monteros M."/>
            <person name="Pisani C."/>
            <person name="Plott C."/>
            <person name="Rajasekar S."/>
            <person name="Rhein H.S."/>
            <person name="Rohla C."/>
            <person name="Song M."/>
            <person name="Hilaire R.S."/>
            <person name="Shu S."/>
            <person name="Wells L."/>
            <person name="Wang X."/>
            <person name="Webber J."/>
            <person name="Heerema R.J."/>
            <person name="Klein P."/>
            <person name="Conner P."/>
            <person name="Grauke L."/>
            <person name="Grimwood J."/>
            <person name="Schmutz J."/>
            <person name="Randall J.J."/>
        </authorList>
    </citation>
    <scope>NUCLEOTIDE SEQUENCE</scope>
    <source>
        <tissue evidence="1">Leaf</tissue>
    </source>
</reference>
<sequence length="72" mass="8447">MGCLFDGTISVVLHEYSSFPLMWSGSCFSYLSNTIRSHIFHSNQLRPRICMIFMLFSSWIGNCHYLKLIFNF</sequence>
<comment type="caution">
    <text evidence="1">The sequence shown here is derived from an EMBL/GenBank/DDBJ whole genome shotgun (WGS) entry which is preliminary data.</text>
</comment>
<evidence type="ECO:0000313" key="2">
    <source>
        <dbReference type="Proteomes" id="UP000811246"/>
    </source>
</evidence>
<dbReference type="Proteomes" id="UP000811246">
    <property type="component" value="Chromosome 9"/>
</dbReference>
<proteinExistence type="predicted"/>